<sequence length="103" mass="11823">MGKCDCFLLSSSYKNVKMCMSLFPFSHGDVENLYNTIVKMGSGYTNYENVKNVAEKKSPRLGEEVEWEEQQTIGNGFFSQNCGKRNEENYSQLDVTFEETPHD</sequence>
<protein>
    <submittedName>
        <fullName evidence="1">Uncharacterized protein</fullName>
    </submittedName>
</protein>
<dbReference type="Proteomes" id="UP000078560">
    <property type="component" value="Unassembled WGS sequence"/>
</dbReference>
<dbReference type="EMBL" id="FLQU01001804">
    <property type="protein sequence ID" value="SBS94534.1"/>
    <property type="molecule type" value="Genomic_DNA"/>
</dbReference>
<evidence type="ECO:0000313" key="2">
    <source>
        <dbReference type="Proteomes" id="UP000078560"/>
    </source>
</evidence>
<name>A0A1A8WQG9_PLAOA</name>
<reference evidence="2" key="1">
    <citation type="submission" date="2016-05" db="EMBL/GenBank/DDBJ databases">
        <authorList>
            <person name="Naeem Raeece"/>
        </authorList>
    </citation>
    <scope>NUCLEOTIDE SEQUENCE [LARGE SCALE GENOMIC DNA]</scope>
</reference>
<evidence type="ECO:0000313" key="1">
    <source>
        <dbReference type="EMBL" id="SBS94534.1"/>
    </source>
</evidence>
<organism evidence="1 2">
    <name type="scientific">Plasmodium ovale curtisi</name>
    <dbReference type="NCBI Taxonomy" id="864141"/>
    <lineage>
        <taxon>Eukaryota</taxon>
        <taxon>Sar</taxon>
        <taxon>Alveolata</taxon>
        <taxon>Apicomplexa</taxon>
        <taxon>Aconoidasida</taxon>
        <taxon>Haemosporida</taxon>
        <taxon>Plasmodiidae</taxon>
        <taxon>Plasmodium</taxon>
        <taxon>Plasmodium (Plasmodium)</taxon>
    </lineage>
</organism>
<accession>A0A1A8WQG9</accession>
<proteinExistence type="predicted"/>
<dbReference type="AlphaFoldDB" id="A0A1A8WQG9"/>
<gene>
    <name evidence="1" type="ORF">POVCU2_0088850</name>
</gene>